<dbReference type="Proteomes" id="UP000178759">
    <property type="component" value="Unassembled WGS sequence"/>
</dbReference>
<dbReference type="EC" id="3.6.1.27" evidence="3 14"/>
<evidence type="ECO:0000313" key="16">
    <source>
        <dbReference type="Proteomes" id="UP000178759"/>
    </source>
</evidence>
<feature type="transmembrane region" description="Helical" evidence="14">
    <location>
        <begin position="130"/>
        <end position="149"/>
    </location>
</feature>
<reference evidence="15 16" key="1">
    <citation type="journal article" date="2016" name="Nat. Commun.">
        <title>Thousands of microbial genomes shed light on interconnected biogeochemical processes in an aquifer system.</title>
        <authorList>
            <person name="Anantharaman K."/>
            <person name="Brown C.T."/>
            <person name="Hug L.A."/>
            <person name="Sharon I."/>
            <person name="Castelle C.J."/>
            <person name="Probst A.J."/>
            <person name="Thomas B.C."/>
            <person name="Singh A."/>
            <person name="Wilkins M.J."/>
            <person name="Karaoz U."/>
            <person name="Brodie E.L."/>
            <person name="Williams K.H."/>
            <person name="Hubbard S.S."/>
            <person name="Banfield J.F."/>
        </authorList>
    </citation>
    <scope>NUCLEOTIDE SEQUENCE [LARGE SCALE GENOMIC DNA]</scope>
</reference>
<dbReference type="STRING" id="1798392.A3A79_01180"/>
<keyword evidence="14" id="KW-0573">Peptidoglycan synthesis</keyword>
<keyword evidence="9 14" id="KW-0472">Membrane</keyword>
<proteinExistence type="inferred from homology"/>
<keyword evidence="5 14" id="KW-1003">Cell membrane</keyword>
<evidence type="ECO:0000313" key="15">
    <source>
        <dbReference type="EMBL" id="OGG23802.1"/>
    </source>
</evidence>
<evidence type="ECO:0000256" key="11">
    <source>
        <dbReference type="ARBA" id="ARBA00032707"/>
    </source>
</evidence>
<evidence type="ECO:0000256" key="2">
    <source>
        <dbReference type="ARBA" id="ARBA00010621"/>
    </source>
</evidence>
<accession>A0A1F6AH78</accession>
<comment type="function">
    <text evidence="14">Catalyzes the dephosphorylation of undecaprenyl diphosphate (UPP). Confers resistance to bacitracin.</text>
</comment>
<feature type="transmembrane region" description="Helical" evidence="14">
    <location>
        <begin position="201"/>
        <end position="219"/>
    </location>
</feature>
<keyword evidence="7 14" id="KW-0378">Hydrolase</keyword>
<dbReference type="GO" id="GO:0008360">
    <property type="term" value="P:regulation of cell shape"/>
    <property type="evidence" value="ECO:0007669"/>
    <property type="project" value="UniProtKB-KW"/>
</dbReference>
<dbReference type="GO" id="GO:0050380">
    <property type="term" value="F:undecaprenyl-diphosphatase activity"/>
    <property type="evidence" value="ECO:0007669"/>
    <property type="project" value="UniProtKB-UniRule"/>
</dbReference>
<protein>
    <recommendedName>
        <fullName evidence="4 14">Undecaprenyl-diphosphatase</fullName>
        <ecNumber evidence="3 14">3.6.1.27</ecNumber>
    </recommendedName>
    <alternativeName>
        <fullName evidence="12 14">Bacitracin resistance protein</fullName>
    </alternativeName>
    <alternativeName>
        <fullName evidence="11 14">Undecaprenyl pyrophosphate phosphatase</fullName>
    </alternativeName>
</protein>
<dbReference type="GO" id="GO:0046677">
    <property type="term" value="P:response to antibiotic"/>
    <property type="evidence" value="ECO:0007669"/>
    <property type="project" value="UniProtKB-UniRule"/>
</dbReference>
<keyword evidence="10 14" id="KW-0046">Antibiotic resistance</keyword>
<feature type="transmembrane region" description="Helical" evidence="14">
    <location>
        <begin position="96"/>
        <end position="118"/>
    </location>
</feature>
<dbReference type="HAMAP" id="MF_01006">
    <property type="entry name" value="Undec_diphosphatase"/>
    <property type="match status" value="1"/>
</dbReference>
<evidence type="ECO:0000256" key="7">
    <source>
        <dbReference type="ARBA" id="ARBA00022801"/>
    </source>
</evidence>
<keyword evidence="14" id="KW-0133">Cell shape</keyword>
<keyword evidence="6 14" id="KW-0812">Transmembrane</keyword>
<comment type="catalytic activity">
    <reaction evidence="13 14">
        <text>di-trans,octa-cis-undecaprenyl diphosphate + H2O = di-trans,octa-cis-undecaprenyl phosphate + phosphate + H(+)</text>
        <dbReference type="Rhea" id="RHEA:28094"/>
        <dbReference type="ChEBI" id="CHEBI:15377"/>
        <dbReference type="ChEBI" id="CHEBI:15378"/>
        <dbReference type="ChEBI" id="CHEBI:43474"/>
        <dbReference type="ChEBI" id="CHEBI:58405"/>
        <dbReference type="ChEBI" id="CHEBI:60392"/>
        <dbReference type="EC" id="3.6.1.27"/>
    </reaction>
</comment>
<evidence type="ECO:0000256" key="9">
    <source>
        <dbReference type="ARBA" id="ARBA00023136"/>
    </source>
</evidence>
<comment type="caution">
    <text evidence="15">The sequence shown here is derived from an EMBL/GenBank/DDBJ whole genome shotgun (WGS) entry which is preliminary data.</text>
</comment>
<evidence type="ECO:0000256" key="13">
    <source>
        <dbReference type="ARBA" id="ARBA00047594"/>
    </source>
</evidence>
<comment type="subcellular location">
    <subcellularLocation>
        <location evidence="1 14">Cell membrane</location>
        <topology evidence="1 14">Multi-pass membrane protein</topology>
    </subcellularLocation>
</comment>
<dbReference type="GO" id="GO:0071555">
    <property type="term" value="P:cell wall organization"/>
    <property type="evidence" value="ECO:0007669"/>
    <property type="project" value="UniProtKB-KW"/>
</dbReference>
<evidence type="ECO:0000256" key="3">
    <source>
        <dbReference type="ARBA" id="ARBA00012374"/>
    </source>
</evidence>
<dbReference type="GO" id="GO:0005886">
    <property type="term" value="C:plasma membrane"/>
    <property type="evidence" value="ECO:0007669"/>
    <property type="project" value="UniProtKB-SubCell"/>
</dbReference>
<dbReference type="EMBL" id="MFJV01000001">
    <property type="protein sequence ID" value="OGG23802.1"/>
    <property type="molecule type" value="Genomic_DNA"/>
</dbReference>
<dbReference type="AlphaFoldDB" id="A0A1F6AH78"/>
<evidence type="ECO:0000256" key="12">
    <source>
        <dbReference type="ARBA" id="ARBA00032932"/>
    </source>
</evidence>
<evidence type="ECO:0000256" key="1">
    <source>
        <dbReference type="ARBA" id="ARBA00004651"/>
    </source>
</evidence>
<keyword evidence="8 14" id="KW-1133">Transmembrane helix</keyword>
<dbReference type="PANTHER" id="PTHR30622:SF3">
    <property type="entry name" value="UNDECAPRENYL-DIPHOSPHATASE"/>
    <property type="match status" value="1"/>
</dbReference>
<dbReference type="GO" id="GO:0009252">
    <property type="term" value="P:peptidoglycan biosynthetic process"/>
    <property type="evidence" value="ECO:0007669"/>
    <property type="project" value="UniProtKB-KW"/>
</dbReference>
<dbReference type="PANTHER" id="PTHR30622">
    <property type="entry name" value="UNDECAPRENYL-DIPHOSPHATASE"/>
    <property type="match status" value="1"/>
</dbReference>
<gene>
    <name evidence="14" type="primary">uppP</name>
    <name evidence="15" type="ORF">A3A79_01180</name>
</gene>
<name>A0A1F6AH78_9BACT</name>
<feature type="transmembrane region" description="Helical" evidence="14">
    <location>
        <begin position="71"/>
        <end position="90"/>
    </location>
</feature>
<comment type="similarity">
    <text evidence="2 14">Belongs to the UppP family.</text>
</comment>
<evidence type="ECO:0000256" key="10">
    <source>
        <dbReference type="ARBA" id="ARBA00023251"/>
    </source>
</evidence>
<evidence type="ECO:0000256" key="8">
    <source>
        <dbReference type="ARBA" id="ARBA00022989"/>
    </source>
</evidence>
<evidence type="ECO:0000256" key="4">
    <source>
        <dbReference type="ARBA" id="ARBA00021581"/>
    </source>
</evidence>
<organism evidence="15 16">
    <name type="scientific">Candidatus Gottesmanbacteria bacterium RIFCSPLOWO2_01_FULL_43_11b</name>
    <dbReference type="NCBI Taxonomy" id="1798392"/>
    <lineage>
        <taxon>Bacteria</taxon>
        <taxon>Candidatus Gottesmaniibacteriota</taxon>
    </lineage>
</organism>
<comment type="miscellaneous">
    <text evidence="14">Bacitracin is thought to be involved in the inhibition of peptidoglycan synthesis by sequestering undecaprenyl diphosphate, thereby reducing the pool of lipid carrier available.</text>
</comment>
<dbReference type="InterPro" id="IPR003824">
    <property type="entry name" value="UppP"/>
</dbReference>
<sequence>MSSFQAIVLSIIEGITEFLPVSSTGHLILASKLLHIQPTEFTKSFEIFIQLGAIMAVATLYGRVLLINRKLWLPLISAFIPTAIVGFTFYPLIKTYLLESTTITTISLFVGGFVLIFFERIGFKKDKTLTWQNAIIIGLCQSVSIIPGVSRAAATIVGGLAIGLPRKEAVEFSFLLALPTMAAASGLDLIKSAGNFTQSELWILVVGFIGAWVVAHVTIKAFLRFIKTNTFTSFGVYRILLALIFWLLYR</sequence>
<evidence type="ECO:0000256" key="5">
    <source>
        <dbReference type="ARBA" id="ARBA00022475"/>
    </source>
</evidence>
<feature type="transmembrane region" description="Helical" evidence="14">
    <location>
        <begin position="231"/>
        <end position="249"/>
    </location>
</feature>
<evidence type="ECO:0000256" key="6">
    <source>
        <dbReference type="ARBA" id="ARBA00022692"/>
    </source>
</evidence>
<dbReference type="Pfam" id="PF02673">
    <property type="entry name" value="BacA"/>
    <property type="match status" value="1"/>
</dbReference>
<feature type="transmembrane region" description="Helical" evidence="14">
    <location>
        <begin position="47"/>
        <end position="66"/>
    </location>
</feature>
<keyword evidence="14" id="KW-0961">Cell wall biogenesis/degradation</keyword>
<evidence type="ECO:0000256" key="14">
    <source>
        <dbReference type="HAMAP-Rule" id="MF_01006"/>
    </source>
</evidence>